<dbReference type="Proteomes" id="UP001165121">
    <property type="component" value="Unassembled WGS sequence"/>
</dbReference>
<organism evidence="2 3">
    <name type="scientific">Phytophthora fragariaefolia</name>
    <dbReference type="NCBI Taxonomy" id="1490495"/>
    <lineage>
        <taxon>Eukaryota</taxon>
        <taxon>Sar</taxon>
        <taxon>Stramenopiles</taxon>
        <taxon>Oomycota</taxon>
        <taxon>Peronosporomycetes</taxon>
        <taxon>Peronosporales</taxon>
        <taxon>Peronosporaceae</taxon>
        <taxon>Phytophthora</taxon>
    </lineage>
</organism>
<proteinExistence type="predicted"/>
<gene>
    <name evidence="2" type="ORF">Pfra01_002970400</name>
</gene>
<protein>
    <submittedName>
        <fullName evidence="2">Unnamed protein product</fullName>
    </submittedName>
</protein>
<dbReference type="AlphaFoldDB" id="A0A9W7DBG1"/>
<accession>A0A9W7DBG1</accession>
<comment type="caution">
    <text evidence="2">The sequence shown here is derived from an EMBL/GenBank/DDBJ whole genome shotgun (WGS) entry which is preliminary data.</text>
</comment>
<name>A0A9W7DBG1_9STRA</name>
<evidence type="ECO:0000256" key="1">
    <source>
        <dbReference type="SAM" id="MobiDB-lite"/>
    </source>
</evidence>
<feature type="region of interest" description="Disordered" evidence="1">
    <location>
        <begin position="21"/>
        <end position="55"/>
    </location>
</feature>
<keyword evidence="3" id="KW-1185">Reference proteome</keyword>
<reference evidence="2" key="1">
    <citation type="submission" date="2023-04" db="EMBL/GenBank/DDBJ databases">
        <title>Phytophthora fragariaefolia NBRC 109709.</title>
        <authorList>
            <person name="Ichikawa N."/>
            <person name="Sato H."/>
            <person name="Tonouchi N."/>
        </authorList>
    </citation>
    <scope>NUCLEOTIDE SEQUENCE</scope>
    <source>
        <strain evidence="2">NBRC 109709</strain>
    </source>
</reference>
<sequence>MRLWASTFPSLEIPETIVDVTSTLSSSSSSSVDDSDSEDDQPPGPSPEPAPANSKAVIDSRDAVGWFSVAASLRGGN</sequence>
<dbReference type="EMBL" id="BSXT01018927">
    <property type="protein sequence ID" value="GMG16272.1"/>
    <property type="molecule type" value="Genomic_DNA"/>
</dbReference>
<evidence type="ECO:0000313" key="3">
    <source>
        <dbReference type="Proteomes" id="UP001165121"/>
    </source>
</evidence>
<feature type="compositionally biased region" description="Low complexity" evidence="1">
    <location>
        <begin position="21"/>
        <end position="32"/>
    </location>
</feature>
<evidence type="ECO:0000313" key="2">
    <source>
        <dbReference type="EMBL" id="GMG16272.1"/>
    </source>
</evidence>